<evidence type="ECO:0000313" key="3">
    <source>
        <dbReference type="Proteomes" id="UP000503164"/>
    </source>
</evidence>
<feature type="transmembrane region" description="Helical" evidence="1">
    <location>
        <begin position="33"/>
        <end position="53"/>
    </location>
</feature>
<dbReference type="Proteomes" id="UP000503164">
    <property type="component" value="Chromosome"/>
</dbReference>
<reference evidence="2 3" key="1">
    <citation type="journal article" date="2020" name="Mol. Plant Pathol.">
        <title>Plasmid composition and the chpG gene determine the virulence level of Clavibacter capsici natural isolates in pepper.</title>
        <authorList>
            <person name="Hwang I.S."/>
            <person name="Lee H.M."/>
            <person name="Oh E.J."/>
            <person name="Lee S."/>
            <person name="Heu S."/>
            <person name="Oh C.S."/>
        </authorList>
    </citation>
    <scope>NUCLEOTIDE SEQUENCE [LARGE SCALE GENOMIC DNA]</scope>
    <source>
        <strain evidence="2 3">1101</strain>
    </source>
</reference>
<name>A0AAE6XQD1_9MICO</name>
<evidence type="ECO:0000313" key="2">
    <source>
        <dbReference type="EMBL" id="QIS44401.1"/>
    </source>
</evidence>
<dbReference type="KEGG" id="ccap:AES38_04495"/>
<accession>A0AAE6XQD1</accession>
<protein>
    <submittedName>
        <fullName evidence="2">Uncharacterized protein</fullName>
    </submittedName>
</protein>
<dbReference type="AlphaFoldDB" id="A0AAE6XQD1"/>
<gene>
    <name evidence="2" type="ORF">GW570_04495</name>
</gene>
<keyword evidence="1" id="KW-1133">Transmembrane helix</keyword>
<sequence length="241" mass="24238">MQNFSAGDKGAIAYGIFCLEKAGFSMETGRRHAVIHTFAGSALALAAVVGLLHSSVHVARISSDVGILALEVFGGPAALIAADVLVLVGWSLMAMLIGRGSGERNARLAAVGLVLFGAYGVVSDMVSMAWPLAGEGGLARGGLQTGAQVVAGVVLVLAIWVVGREGIESGLVLASLRGFAGVTAVGALATAAALYVIPAVLTILQYTALLEQIASGALGLILGCSGALAWRRLDEGNSADA</sequence>
<feature type="transmembrane region" description="Helical" evidence="1">
    <location>
        <begin position="108"/>
        <end position="130"/>
    </location>
</feature>
<evidence type="ECO:0000256" key="1">
    <source>
        <dbReference type="SAM" id="Phobius"/>
    </source>
</evidence>
<feature type="transmembrane region" description="Helical" evidence="1">
    <location>
        <begin position="73"/>
        <end position="96"/>
    </location>
</feature>
<keyword evidence="1" id="KW-0472">Membrane</keyword>
<proteinExistence type="predicted"/>
<feature type="transmembrane region" description="Helical" evidence="1">
    <location>
        <begin position="209"/>
        <end position="230"/>
    </location>
</feature>
<feature type="transmembrane region" description="Helical" evidence="1">
    <location>
        <begin position="174"/>
        <end position="197"/>
    </location>
</feature>
<dbReference type="RefSeq" id="WP_053773966.1">
    <property type="nucleotide sequence ID" value="NZ_CP012573.1"/>
</dbReference>
<feature type="transmembrane region" description="Helical" evidence="1">
    <location>
        <begin position="142"/>
        <end position="162"/>
    </location>
</feature>
<organism evidence="2 3">
    <name type="scientific">Clavibacter capsici</name>
    <dbReference type="NCBI Taxonomy" id="1874630"/>
    <lineage>
        <taxon>Bacteria</taxon>
        <taxon>Bacillati</taxon>
        <taxon>Actinomycetota</taxon>
        <taxon>Actinomycetes</taxon>
        <taxon>Micrococcales</taxon>
        <taxon>Microbacteriaceae</taxon>
        <taxon>Clavibacter</taxon>
    </lineage>
</organism>
<dbReference type="EMBL" id="CP048049">
    <property type="protein sequence ID" value="QIS44401.1"/>
    <property type="molecule type" value="Genomic_DNA"/>
</dbReference>
<keyword evidence="3" id="KW-1185">Reference proteome</keyword>
<keyword evidence="1" id="KW-0812">Transmembrane</keyword>